<name>A0A1R3U945_9HYPH</name>
<sequence>MNKPLEVVRSAQSRAYGSSVRIRSNRHTVVGRSILPERRLPVYSNTD</sequence>
<accession>A0A1R3U945</accession>
<gene>
    <name evidence="1" type="ORF">DSM25559_5087</name>
</gene>
<dbReference type="AlphaFoldDB" id="A0A1R3U945"/>
<evidence type="ECO:0000313" key="2">
    <source>
        <dbReference type="Proteomes" id="UP000187891"/>
    </source>
</evidence>
<proteinExistence type="predicted"/>
<dbReference type="STRING" id="1907666.DSM25559_5087"/>
<organism evidence="1 2">
    <name type="scientific">Agrobacterium rosae</name>
    <dbReference type="NCBI Taxonomy" id="1972867"/>
    <lineage>
        <taxon>Bacteria</taxon>
        <taxon>Pseudomonadati</taxon>
        <taxon>Pseudomonadota</taxon>
        <taxon>Alphaproteobacteria</taxon>
        <taxon>Hyphomicrobiales</taxon>
        <taxon>Rhizobiaceae</taxon>
        <taxon>Rhizobium/Agrobacterium group</taxon>
        <taxon>Agrobacterium</taxon>
    </lineage>
</organism>
<reference evidence="2" key="1">
    <citation type="submission" date="2016-10" db="EMBL/GenBank/DDBJ databases">
        <authorList>
            <person name="Wibberg D."/>
        </authorList>
    </citation>
    <scope>NUCLEOTIDE SEQUENCE [LARGE SCALE GENOMIC DNA]</scope>
</reference>
<evidence type="ECO:0000313" key="1">
    <source>
        <dbReference type="EMBL" id="SCX35670.1"/>
    </source>
</evidence>
<protein>
    <submittedName>
        <fullName evidence="1">Uncharacterized protein</fullName>
    </submittedName>
</protein>
<dbReference type="Proteomes" id="UP000187891">
    <property type="component" value="Unassembled WGS sequence"/>
</dbReference>
<dbReference type="EMBL" id="FMUE01000022">
    <property type="protein sequence ID" value="SCX35670.1"/>
    <property type="molecule type" value="Genomic_DNA"/>
</dbReference>